<proteinExistence type="inferred from homology"/>
<dbReference type="GO" id="GO:0005829">
    <property type="term" value="C:cytosol"/>
    <property type="evidence" value="ECO:0007669"/>
    <property type="project" value="TreeGrafter"/>
</dbReference>
<keyword evidence="4" id="KW-1185">Reference proteome</keyword>
<comment type="similarity">
    <text evidence="1">Belongs to the thioredoxin family.</text>
</comment>
<evidence type="ECO:0000313" key="4">
    <source>
        <dbReference type="Proteomes" id="UP000053890"/>
    </source>
</evidence>
<dbReference type="PANTHER" id="PTHR12452:SF0">
    <property type="entry name" value="THIOREDOXIN DOMAIN-CONTAINING PROTEIN 17"/>
    <property type="match status" value="1"/>
</dbReference>
<dbReference type="SUPFAM" id="SSF52833">
    <property type="entry name" value="Thioredoxin-like"/>
    <property type="match status" value="1"/>
</dbReference>
<organism evidence="3 4">
    <name type="scientific">Rhodotorula graminis (strain WP1)</name>
    <dbReference type="NCBI Taxonomy" id="578459"/>
    <lineage>
        <taxon>Eukaryota</taxon>
        <taxon>Fungi</taxon>
        <taxon>Dikarya</taxon>
        <taxon>Basidiomycota</taxon>
        <taxon>Pucciniomycotina</taxon>
        <taxon>Microbotryomycetes</taxon>
        <taxon>Sporidiobolales</taxon>
        <taxon>Sporidiobolaceae</taxon>
        <taxon>Rhodotorula</taxon>
    </lineage>
</organism>
<gene>
    <name evidence="3" type="ORF">RHOBADRAFT_64729</name>
</gene>
<evidence type="ECO:0000259" key="2">
    <source>
        <dbReference type="Pfam" id="PF06110"/>
    </source>
</evidence>
<dbReference type="EMBL" id="KQ474076">
    <property type="protein sequence ID" value="KPV76334.1"/>
    <property type="molecule type" value="Genomic_DNA"/>
</dbReference>
<dbReference type="OMA" id="WRTKENP"/>
<dbReference type="Proteomes" id="UP000053890">
    <property type="component" value="Unassembled WGS sequence"/>
</dbReference>
<dbReference type="STRING" id="578459.A0A194S712"/>
<dbReference type="InterPro" id="IPR045108">
    <property type="entry name" value="TXNDC17-like"/>
</dbReference>
<protein>
    <recommendedName>
        <fullName evidence="2">Thioredoxin domain-containing protein</fullName>
    </recommendedName>
</protein>
<reference evidence="3 4" key="1">
    <citation type="journal article" date="2015" name="Front. Microbiol.">
        <title>Genome sequence of the plant growth promoting endophytic yeast Rhodotorula graminis WP1.</title>
        <authorList>
            <person name="Firrincieli A."/>
            <person name="Otillar R."/>
            <person name="Salamov A."/>
            <person name="Schmutz J."/>
            <person name="Khan Z."/>
            <person name="Redman R.S."/>
            <person name="Fleck N.D."/>
            <person name="Lindquist E."/>
            <person name="Grigoriev I.V."/>
            <person name="Doty S.L."/>
        </authorList>
    </citation>
    <scope>NUCLEOTIDE SEQUENCE [LARGE SCALE GENOMIC DNA]</scope>
    <source>
        <strain evidence="3 4">WP1</strain>
    </source>
</reference>
<dbReference type="PANTHER" id="PTHR12452">
    <property type="entry name" value="42-9-9 PROTEIN-RELATED"/>
    <property type="match status" value="1"/>
</dbReference>
<feature type="domain" description="Thioredoxin" evidence="2">
    <location>
        <begin position="22"/>
        <end position="100"/>
    </location>
</feature>
<name>A0A194S712_RHOGW</name>
<dbReference type="GeneID" id="28979010"/>
<dbReference type="RefSeq" id="XP_018272383.1">
    <property type="nucleotide sequence ID" value="XM_018418563.1"/>
</dbReference>
<dbReference type="InterPro" id="IPR010357">
    <property type="entry name" value="TXNDC17_dom"/>
</dbReference>
<dbReference type="Pfam" id="PF06110">
    <property type="entry name" value="TXD17-like_Trx"/>
    <property type="match status" value="1"/>
</dbReference>
<dbReference type="Gene3D" id="3.40.30.10">
    <property type="entry name" value="Glutaredoxin"/>
    <property type="match status" value="1"/>
</dbReference>
<evidence type="ECO:0000256" key="1">
    <source>
        <dbReference type="ARBA" id="ARBA00008987"/>
    </source>
</evidence>
<dbReference type="InterPro" id="IPR036249">
    <property type="entry name" value="Thioredoxin-like_sf"/>
</dbReference>
<dbReference type="GO" id="GO:0047134">
    <property type="term" value="F:protein-disulfide reductase [NAD(P)H] activity"/>
    <property type="evidence" value="ECO:0007669"/>
    <property type="project" value="InterPro"/>
</dbReference>
<accession>A0A194S712</accession>
<evidence type="ECO:0000313" key="3">
    <source>
        <dbReference type="EMBL" id="KPV76334.1"/>
    </source>
</evidence>
<dbReference type="AlphaFoldDB" id="A0A194S712"/>
<dbReference type="OrthoDB" id="78947at2759"/>
<sequence length="132" mass="14493">MVLLPPGDLYSPESILAQIPSTASPSSPHFLIFFASPDDSGKPWCPDCSDVQSQVDRFIPTGVSSTLVHVGDRAQWKESKFRQAPFNVTRIPTIIRVEQGGDSVSSSLESAPRLVESDLRSEDKFKQFVATK</sequence>